<dbReference type="AlphaFoldDB" id="A0A498LVG5"/>
<feature type="compositionally biased region" description="Polar residues" evidence="1">
    <location>
        <begin position="169"/>
        <end position="183"/>
    </location>
</feature>
<reference evidence="2 3" key="1">
    <citation type="submission" date="2018-03" db="EMBL/GenBank/DDBJ databases">
        <title>Draft genome sequence of Rohu Carp (Labeo rohita).</title>
        <authorList>
            <person name="Das P."/>
            <person name="Kushwaha B."/>
            <person name="Joshi C.G."/>
            <person name="Kumar D."/>
            <person name="Nagpure N.S."/>
            <person name="Sahoo L."/>
            <person name="Das S.P."/>
            <person name="Bit A."/>
            <person name="Patnaik S."/>
            <person name="Meher P.K."/>
            <person name="Jayasankar P."/>
            <person name="Koringa P.G."/>
            <person name="Patel N.V."/>
            <person name="Hinsu A.T."/>
            <person name="Kumar R."/>
            <person name="Pandey M."/>
            <person name="Agarwal S."/>
            <person name="Srivastava S."/>
            <person name="Singh M."/>
            <person name="Iquebal M.A."/>
            <person name="Jaiswal S."/>
            <person name="Angadi U.B."/>
            <person name="Kumar N."/>
            <person name="Raza M."/>
            <person name="Shah T.M."/>
            <person name="Rai A."/>
            <person name="Jena J.K."/>
        </authorList>
    </citation>
    <scope>NUCLEOTIDE SEQUENCE [LARGE SCALE GENOMIC DNA]</scope>
    <source>
        <strain evidence="2">DASCIFA01</strain>
        <tissue evidence="2">Testis</tissue>
    </source>
</reference>
<protein>
    <submittedName>
        <fullName evidence="2">Retrovirus-related Pol polyprotein from transposon 412</fullName>
    </submittedName>
</protein>
<evidence type="ECO:0000256" key="1">
    <source>
        <dbReference type="SAM" id="MobiDB-lite"/>
    </source>
</evidence>
<dbReference type="STRING" id="84645.A0A498LVG5"/>
<accession>A0A498LVG5</accession>
<feature type="region of interest" description="Disordered" evidence="1">
    <location>
        <begin position="169"/>
        <end position="206"/>
    </location>
</feature>
<dbReference type="Gene3D" id="3.30.420.10">
    <property type="entry name" value="Ribonuclease H-like superfamily/Ribonuclease H"/>
    <property type="match status" value="1"/>
</dbReference>
<evidence type="ECO:0000313" key="2">
    <source>
        <dbReference type="EMBL" id="RXN11116.1"/>
    </source>
</evidence>
<sequence>MLGTLETKKKSKWKDYVKLLVHAYNCTRNETTGFSPYELMFGRQLPVDLAFGLPLRDKEEISHYQYVKTLRSNLEESFRITSEHAKKMARRNKARFEKRVTVSQLHKGDRVLVRNVRLRGKNKLADKWEGVVYVVESQSGDLPVFKSASTSQSAADAAMGDKLKRDLQNLQRQKAPVTSTPVSDDSDNTDTDLFENTEQRQSRKRKKIHKACSLSEFPGIVSSLKDVLESMKRGPYSSESSFNTVIKEFPKTTVSEVRALIRRKCNNESASKNSHSPLEG</sequence>
<dbReference type="InterPro" id="IPR036397">
    <property type="entry name" value="RNaseH_sf"/>
</dbReference>
<feature type="compositionally biased region" description="Acidic residues" evidence="1">
    <location>
        <begin position="184"/>
        <end position="195"/>
    </location>
</feature>
<proteinExistence type="predicted"/>
<name>A0A498LVG5_LABRO</name>
<comment type="caution">
    <text evidence="2">The sequence shown here is derived from an EMBL/GenBank/DDBJ whole genome shotgun (WGS) entry which is preliminary data.</text>
</comment>
<evidence type="ECO:0000313" key="3">
    <source>
        <dbReference type="Proteomes" id="UP000290572"/>
    </source>
</evidence>
<dbReference type="EMBL" id="QBIY01013152">
    <property type="protein sequence ID" value="RXN11116.1"/>
    <property type="molecule type" value="Genomic_DNA"/>
</dbReference>
<dbReference type="PANTHER" id="PTHR37984">
    <property type="entry name" value="PROTEIN CBG26694"/>
    <property type="match status" value="1"/>
</dbReference>
<dbReference type="GO" id="GO:0003676">
    <property type="term" value="F:nucleic acid binding"/>
    <property type="evidence" value="ECO:0007669"/>
    <property type="project" value="InterPro"/>
</dbReference>
<dbReference type="Proteomes" id="UP000290572">
    <property type="component" value="Unassembled WGS sequence"/>
</dbReference>
<organism evidence="2 3">
    <name type="scientific">Labeo rohita</name>
    <name type="common">Indian major carp</name>
    <name type="synonym">Cyprinus rohita</name>
    <dbReference type="NCBI Taxonomy" id="84645"/>
    <lineage>
        <taxon>Eukaryota</taxon>
        <taxon>Metazoa</taxon>
        <taxon>Chordata</taxon>
        <taxon>Craniata</taxon>
        <taxon>Vertebrata</taxon>
        <taxon>Euteleostomi</taxon>
        <taxon>Actinopterygii</taxon>
        <taxon>Neopterygii</taxon>
        <taxon>Teleostei</taxon>
        <taxon>Ostariophysi</taxon>
        <taxon>Cypriniformes</taxon>
        <taxon>Cyprinidae</taxon>
        <taxon>Labeoninae</taxon>
        <taxon>Labeonini</taxon>
        <taxon>Labeo</taxon>
    </lineage>
</organism>
<keyword evidence="3" id="KW-1185">Reference proteome</keyword>
<gene>
    <name evidence="2" type="ORF">ROHU_010688</name>
</gene>
<dbReference type="InterPro" id="IPR050951">
    <property type="entry name" value="Retrovirus_Pol_polyprotein"/>
</dbReference>
<dbReference type="PANTHER" id="PTHR37984:SF15">
    <property type="entry name" value="INTEGRASE CATALYTIC DOMAIN-CONTAINING PROTEIN"/>
    <property type="match status" value="1"/>
</dbReference>